<feature type="transmembrane region" description="Helical" evidence="1">
    <location>
        <begin position="171"/>
        <end position="188"/>
    </location>
</feature>
<sequence>MRLWWAVRRPWYVLAAVAVYGVLLLAVRDELVQVPAVTLAGGAGIKLAVFLPLLVCVAQLLCLERRLEAAEVTAVRPVVRADRGMLALVGVAVLALGALLHRYAEVGAALASGRNVLLLLGLALVVRHWYGATAASAVVTAVLFGCAMVGLRATDDPYPWAVPLEPWDRPHAAVFSVLVFAVGVVLCGRERRRVPRT</sequence>
<feature type="transmembrane region" description="Helical" evidence="1">
    <location>
        <begin position="133"/>
        <end position="151"/>
    </location>
</feature>
<evidence type="ECO:0000313" key="2">
    <source>
        <dbReference type="EMBL" id="MBU7596976.1"/>
    </source>
</evidence>
<comment type="caution">
    <text evidence="2">The sequence shown here is derived from an EMBL/GenBank/DDBJ whole genome shotgun (WGS) entry which is preliminary data.</text>
</comment>
<protein>
    <submittedName>
        <fullName evidence="2">Uncharacterized protein</fullName>
    </submittedName>
</protein>
<dbReference type="AlphaFoldDB" id="A0A949N6Z9"/>
<keyword evidence="3" id="KW-1185">Reference proteome</keyword>
<keyword evidence="1" id="KW-0812">Transmembrane</keyword>
<dbReference type="RefSeq" id="WP_211043150.1">
    <property type="nucleotide sequence ID" value="NZ_JAELVF020000001.1"/>
</dbReference>
<keyword evidence="1" id="KW-1133">Transmembrane helix</keyword>
<organism evidence="2 3">
    <name type="scientific">Streptomyces tardus</name>
    <dbReference type="NCBI Taxonomy" id="2780544"/>
    <lineage>
        <taxon>Bacteria</taxon>
        <taxon>Bacillati</taxon>
        <taxon>Actinomycetota</taxon>
        <taxon>Actinomycetes</taxon>
        <taxon>Kitasatosporales</taxon>
        <taxon>Streptomycetaceae</taxon>
        <taxon>Streptomyces</taxon>
    </lineage>
</organism>
<feature type="transmembrane region" description="Helical" evidence="1">
    <location>
        <begin position="84"/>
        <end position="100"/>
    </location>
</feature>
<gene>
    <name evidence="2" type="ORF">JGS22_004810</name>
</gene>
<accession>A0A949N6Z9</accession>
<dbReference type="EMBL" id="JAELVF020000001">
    <property type="protein sequence ID" value="MBU7596976.1"/>
    <property type="molecule type" value="Genomic_DNA"/>
</dbReference>
<proteinExistence type="predicted"/>
<evidence type="ECO:0000313" key="3">
    <source>
        <dbReference type="Proteomes" id="UP000694501"/>
    </source>
</evidence>
<name>A0A949N6Z9_9ACTN</name>
<feature type="transmembrane region" description="Helical" evidence="1">
    <location>
        <begin position="44"/>
        <end position="63"/>
    </location>
</feature>
<feature type="transmembrane region" description="Helical" evidence="1">
    <location>
        <begin position="106"/>
        <end position="126"/>
    </location>
</feature>
<reference evidence="2" key="1">
    <citation type="submission" date="2021-06" db="EMBL/GenBank/DDBJ databases">
        <title>Sequencing of actinobacteria type strains.</title>
        <authorList>
            <person name="Nguyen G.-S."/>
            <person name="Wentzel A."/>
        </authorList>
    </citation>
    <scope>NUCLEOTIDE SEQUENCE</scope>
    <source>
        <strain evidence="2">P38-E01</strain>
    </source>
</reference>
<keyword evidence="1" id="KW-0472">Membrane</keyword>
<evidence type="ECO:0000256" key="1">
    <source>
        <dbReference type="SAM" id="Phobius"/>
    </source>
</evidence>
<dbReference type="Proteomes" id="UP000694501">
    <property type="component" value="Unassembled WGS sequence"/>
</dbReference>